<dbReference type="NCBIfam" id="TIGR00254">
    <property type="entry name" value="GGDEF"/>
    <property type="match status" value="1"/>
</dbReference>
<evidence type="ECO:0000256" key="6">
    <source>
        <dbReference type="ARBA" id="ARBA00023136"/>
    </source>
</evidence>
<dbReference type="GO" id="GO:1902201">
    <property type="term" value="P:negative regulation of bacterial-type flagellum-dependent cell motility"/>
    <property type="evidence" value="ECO:0007669"/>
    <property type="project" value="TreeGrafter"/>
</dbReference>
<dbReference type="InterPro" id="IPR033479">
    <property type="entry name" value="dCache_1"/>
</dbReference>
<dbReference type="Proteomes" id="UP000002743">
    <property type="component" value="Chromosome"/>
</dbReference>
<dbReference type="Pfam" id="PF00990">
    <property type="entry name" value="GGDEF"/>
    <property type="match status" value="1"/>
</dbReference>
<dbReference type="GO" id="GO:0052621">
    <property type="term" value="F:diguanylate cyclase activity"/>
    <property type="evidence" value="ECO:0007669"/>
    <property type="project" value="UniProtKB-EC"/>
</dbReference>
<evidence type="ECO:0000256" key="8">
    <source>
        <dbReference type="SAM" id="Phobius"/>
    </source>
</evidence>
<dbReference type="HOGENOM" id="CLU_029518_0_0_4"/>
<dbReference type="CDD" id="cd01949">
    <property type="entry name" value="GGDEF"/>
    <property type="match status" value="1"/>
</dbReference>
<dbReference type="EMBL" id="CP001674">
    <property type="protein sequence ID" value="ACT50109.1"/>
    <property type="molecule type" value="Genomic_DNA"/>
</dbReference>
<dbReference type="AlphaFoldDB" id="C6XC34"/>
<keyword evidence="5 8" id="KW-1133">Transmembrane helix</keyword>
<dbReference type="GO" id="GO:0005886">
    <property type="term" value="C:plasma membrane"/>
    <property type="evidence" value="ECO:0007669"/>
    <property type="project" value="UniProtKB-SubCell"/>
</dbReference>
<feature type="transmembrane region" description="Helical" evidence="8">
    <location>
        <begin position="289"/>
        <end position="311"/>
    </location>
</feature>
<accession>C6XC34</accession>
<dbReference type="FunFam" id="3.30.70.270:FF:000001">
    <property type="entry name" value="Diguanylate cyclase domain protein"/>
    <property type="match status" value="1"/>
</dbReference>
<dbReference type="SUPFAM" id="SSF55073">
    <property type="entry name" value="Nucleotide cyclase"/>
    <property type="match status" value="1"/>
</dbReference>
<gene>
    <name evidence="10" type="ordered locus">Msip34_0861</name>
</gene>
<protein>
    <recommendedName>
        <fullName evidence="2">diguanylate cyclase</fullName>
        <ecNumber evidence="2">2.7.7.65</ecNumber>
    </recommendedName>
</protein>
<keyword evidence="11" id="KW-1185">Reference proteome</keyword>
<feature type="domain" description="GGDEF" evidence="9">
    <location>
        <begin position="352"/>
        <end position="484"/>
    </location>
</feature>
<evidence type="ECO:0000256" key="7">
    <source>
        <dbReference type="ARBA" id="ARBA00034247"/>
    </source>
</evidence>
<evidence type="ECO:0000256" key="5">
    <source>
        <dbReference type="ARBA" id="ARBA00022989"/>
    </source>
</evidence>
<dbReference type="Gene3D" id="3.30.450.20">
    <property type="entry name" value="PAS domain"/>
    <property type="match status" value="1"/>
</dbReference>
<keyword evidence="3" id="KW-1003">Cell membrane</keyword>
<name>C6XC34_METGS</name>
<dbReference type="Pfam" id="PF02743">
    <property type="entry name" value="dCache_1"/>
    <property type="match status" value="1"/>
</dbReference>
<sequence length="487" mass="55945" precursor="true">MGKFIMNRHKLIFLLTLVLAMGGISISLMSYSVSKASIHRAISDNELPLTADNVYSEIQRDLVRPVFISSMMASDTFLRDWVLDGERRVESISKYLQEIQSTYGTFISFFVSEKTRQYYYGNGVLKKVQKTEPRDVWYFRVRDLNQPYEINVDKDLAHQDALTIFVNYRVYDYAKNYIGAVGVGLTVDSVKGLIDGYQEKFRRSVYFITSEGTVMLSGSKQHISGSHVRELPELHALLPQITSQETGSFEYRYKGSDRLINTRYIPELKWYLIVEKNESEATQVIRNTLYINLGICLLLTALAVYLTNLALKRYQTQIETMATTDSLTHLPNRKAFEIIIDVIMQERIRYGKDLAVILLDIDHFKQINDRHGHFAGDQVLTEVALIIRSCLRSVDFVCRWGGEEFLILLKDCNERNARLLAEKIRETLETRPVAHKNVPIHLTASLGVAMVQNGERIEQVLERADYAMYQAKALGRNQVIFSNFKNG</sequence>
<reference evidence="10 11" key="2">
    <citation type="journal article" date="2011" name="J. Bacteriol.">
        <title>Genomes of three methylotrophs from a single niche uncover genetic and metabolic divergence of Methylophilaceae.</title>
        <authorList>
            <person name="Lapidus A."/>
            <person name="Clum A."/>
            <person name="Labutti K."/>
            <person name="Kaluzhnaya M.G."/>
            <person name="Lim S."/>
            <person name="Beck D.A."/>
            <person name="Glavina Del Rio T."/>
            <person name="Nolan M."/>
            <person name="Mavromatis K."/>
            <person name="Huntemann M."/>
            <person name="Lucas S."/>
            <person name="Lidstrom M.E."/>
            <person name="Ivanova N."/>
            <person name="Chistoserdova L."/>
        </authorList>
    </citation>
    <scope>NUCLEOTIDE SEQUENCE [LARGE SCALE GENOMIC DNA]</scope>
    <source>
        <strain evidence="10 11">SIP3-4</strain>
    </source>
</reference>
<dbReference type="STRING" id="582744.Msip34_0861"/>
<dbReference type="eggNOG" id="COG3706">
    <property type="taxonomic scope" value="Bacteria"/>
</dbReference>
<evidence type="ECO:0000256" key="4">
    <source>
        <dbReference type="ARBA" id="ARBA00022692"/>
    </source>
</evidence>
<evidence type="ECO:0000313" key="11">
    <source>
        <dbReference type="Proteomes" id="UP000002743"/>
    </source>
</evidence>
<dbReference type="KEGG" id="mei:Msip34_0861"/>
<proteinExistence type="predicted"/>
<evidence type="ECO:0000256" key="3">
    <source>
        <dbReference type="ARBA" id="ARBA00022475"/>
    </source>
</evidence>
<dbReference type="PROSITE" id="PS50887">
    <property type="entry name" value="GGDEF"/>
    <property type="match status" value="1"/>
</dbReference>
<keyword evidence="6 8" id="KW-0472">Membrane</keyword>
<keyword evidence="4 8" id="KW-0812">Transmembrane</keyword>
<dbReference type="PANTHER" id="PTHR45138">
    <property type="entry name" value="REGULATORY COMPONENTS OF SENSORY TRANSDUCTION SYSTEM"/>
    <property type="match status" value="1"/>
</dbReference>
<dbReference type="EC" id="2.7.7.65" evidence="2"/>
<comment type="subcellular location">
    <subcellularLocation>
        <location evidence="1">Cell membrane</location>
        <topology evidence="1">Multi-pass membrane protein</topology>
    </subcellularLocation>
</comment>
<reference evidence="11" key="1">
    <citation type="submission" date="2009-07" db="EMBL/GenBank/DDBJ databases">
        <title>Complete sequence of chromosome of Methylovorus sp. SIP3-4.</title>
        <authorList>
            <person name="Lucas S."/>
            <person name="Copeland A."/>
            <person name="Lapidus A."/>
            <person name="Glavina del Rio T."/>
            <person name="Tice H."/>
            <person name="Bruce D."/>
            <person name="Goodwin L."/>
            <person name="Pitluck S."/>
            <person name="Clum A."/>
            <person name="Larimer F."/>
            <person name="Land M."/>
            <person name="Hauser L."/>
            <person name="Kyrpides N."/>
            <person name="Mikhailova N."/>
            <person name="Kayluzhnaya M."/>
            <person name="Chistoserdova L."/>
        </authorList>
    </citation>
    <scope>NUCLEOTIDE SEQUENCE [LARGE SCALE GENOMIC DNA]</scope>
    <source>
        <strain evidence="11">SIP3-4</strain>
    </source>
</reference>
<dbReference type="SMART" id="SM00267">
    <property type="entry name" value="GGDEF"/>
    <property type="match status" value="1"/>
</dbReference>
<evidence type="ECO:0000259" key="9">
    <source>
        <dbReference type="PROSITE" id="PS50887"/>
    </source>
</evidence>
<dbReference type="InterPro" id="IPR000160">
    <property type="entry name" value="GGDEF_dom"/>
</dbReference>
<dbReference type="InterPro" id="IPR050469">
    <property type="entry name" value="Diguanylate_Cyclase"/>
</dbReference>
<dbReference type="PANTHER" id="PTHR45138:SF9">
    <property type="entry name" value="DIGUANYLATE CYCLASE DGCM-RELATED"/>
    <property type="match status" value="1"/>
</dbReference>
<dbReference type="GO" id="GO:0043709">
    <property type="term" value="P:cell adhesion involved in single-species biofilm formation"/>
    <property type="evidence" value="ECO:0007669"/>
    <property type="project" value="TreeGrafter"/>
</dbReference>
<dbReference type="InterPro" id="IPR043128">
    <property type="entry name" value="Rev_trsase/Diguanyl_cyclase"/>
</dbReference>
<comment type="catalytic activity">
    <reaction evidence="7">
        <text>2 GTP = 3',3'-c-di-GMP + 2 diphosphate</text>
        <dbReference type="Rhea" id="RHEA:24898"/>
        <dbReference type="ChEBI" id="CHEBI:33019"/>
        <dbReference type="ChEBI" id="CHEBI:37565"/>
        <dbReference type="ChEBI" id="CHEBI:58805"/>
        <dbReference type="EC" id="2.7.7.65"/>
    </reaction>
</comment>
<dbReference type="InterPro" id="IPR029787">
    <property type="entry name" value="Nucleotide_cyclase"/>
</dbReference>
<dbReference type="Gene3D" id="3.30.70.270">
    <property type="match status" value="1"/>
</dbReference>
<dbReference type="OrthoDB" id="5496380at2"/>
<organism evidence="10 11">
    <name type="scientific">Methylovorus glucosotrophus (strain SIP3-4)</name>
    <dbReference type="NCBI Taxonomy" id="582744"/>
    <lineage>
        <taxon>Bacteria</taxon>
        <taxon>Pseudomonadati</taxon>
        <taxon>Pseudomonadota</taxon>
        <taxon>Betaproteobacteria</taxon>
        <taxon>Nitrosomonadales</taxon>
        <taxon>Methylophilaceae</taxon>
        <taxon>Methylovorus</taxon>
    </lineage>
</organism>
<evidence type="ECO:0000256" key="2">
    <source>
        <dbReference type="ARBA" id="ARBA00012528"/>
    </source>
</evidence>
<evidence type="ECO:0000256" key="1">
    <source>
        <dbReference type="ARBA" id="ARBA00004651"/>
    </source>
</evidence>
<evidence type="ECO:0000313" key="10">
    <source>
        <dbReference type="EMBL" id="ACT50109.1"/>
    </source>
</evidence>